<evidence type="ECO:0000256" key="2">
    <source>
        <dbReference type="ARBA" id="ARBA00022448"/>
    </source>
</evidence>
<organism evidence="7 8">
    <name type="scientific">Strigamia maritima</name>
    <name type="common">European centipede</name>
    <name type="synonym">Geophilus maritimus</name>
    <dbReference type="NCBI Taxonomy" id="126957"/>
    <lineage>
        <taxon>Eukaryota</taxon>
        <taxon>Metazoa</taxon>
        <taxon>Ecdysozoa</taxon>
        <taxon>Arthropoda</taxon>
        <taxon>Myriapoda</taxon>
        <taxon>Chilopoda</taxon>
        <taxon>Pleurostigmophora</taxon>
        <taxon>Geophilomorpha</taxon>
        <taxon>Linotaeniidae</taxon>
        <taxon>Strigamia</taxon>
    </lineage>
</organism>
<feature type="transmembrane region" description="Helical" evidence="6">
    <location>
        <begin position="117"/>
        <end position="147"/>
    </location>
</feature>
<dbReference type="InterPro" id="IPR050930">
    <property type="entry name" value="MFS_Vesicular_Transporter"/>
</dbReference>
<feature type="transmembrane region" description="Helical" evidence="6">
    <location>
        <begin position="26"/>
        <end position="48"/>
    </location>
</feature>
<dbReference type="InterPro" id="IPR011701">
    <property type="entry name" value="MFS"/>
</dbReference>
<dbReference type="PANTHER" id="PTHR23506:SF26">
    <property type="entry name" value="MFS-TYPE TRANSPORTER SLC18B1"/>
    <property type="match status" value="1"/>
</dbReference>
<accession>T1JF67</accession>
<feature type="transmembrane region" description="Helical" evidence="6">
    <location>
        <begin position="212"/>
        <end position="234"/>
    </location>
</feature>
<feature type="transmembrane region" description="Helical" evidence="6">
    <location>
        <begin position="154"/>
        <end position="184"/>
    </location>
</feature>
<dbReference type="HOGENOM" id="CLU_028639_3_0_1"/>
<proteinExistence type="predicted"/>
<dbReference type="GO" id="GO:0016020">
    <property type="term" value="C:membrane"/>
    <property type="evidence" value="ECO:0007669"/>
    <property type="project" value="UniProtKB-SubCell"/>
</dbReference>
<feature type="transmembrane region" description="Helical" evidence="6">
    <location>
        <begin position="246"/>
        <end position="269"/>
    </location>
</feature>
<protein>
    <recommendedName>
        <fullName evidence="9">Major facilitator superfamily (MFS) profile domain-containing protein</fullName>
    </recommendedName>
</protein>
<sequence length="380" mass="41344">MAVTMDENEMDRKISSKQTFCRSKRLSLFVQCVVTLTIALSISLYVPFYPHLAAKKKASASLYGFVLGANCLTAFFVTPVIGRNLQHIGLHFAYVMGTCVNGVCSLLTGFLDEVPPGISFITLSVAIRVINAIGNAGVITASFSFLANEFPNSLAIVFLGGFRLPFVAFGIAQIVAALFSIVFLPKCEVSDDVSKSKQKSVTIWNVFKIPSMYIAFTVFVVTTMASGFLSITLEPQILRPYKLNKFYIGIIFGVKDAASGVFTPVWGYLCNKSKVVKPCILICCVLMIISYIILAPFPGLEIDETIYLVCIALCLYGTGIAGLQVSGVIDAFHEITDHGYPDDAATHGCVAGLWSSFSGLGEALLRCFAVLYHDQQVVFW</sequence>
<keyword evidence="5 6" id="KW-0472">Membrane</keyword>
<dbReference type="Pfam" id="PF07690">
    <property type="entry name" value="MFS_1"/>
    <property type="match status" value="2"/>
</dbReference>
<feature type="transmembrane region" description="Helical" evidence="6">
    <location>
        <begin position="92"/>
        <end position="111"/>
    </location>
</feature>
<evidence type="ECO:0000313" key="8">
    <source>
        <dbReference type="Proteomes" id="UP000014500"/>
    </source>
</evidence>
<dbReference type="OMA" id="LFYPVAC"/>
<feature type="transmembrane region" description="Helical" evidence="6">
    <location>
        <begin position="275"/>
        <end position="294"/>
    </location>
</feature>
<dbReference type="eggNOG" id="KOG3764">
    <property type="taxonomic scope" value="Eukaryota"/>
</dbReference>
<keyword evidence="8" id="KW-1185">Reference proteome</keyword>
<name>T1JF67_STRMM</name>
<keyword evidence="3 6" id="KW-0812">Transmembrane</keyword>
<evidence type="ECO:0000256" key="6">
    <source>
        <dbReference type="SAM" id="Phobius"/>
    </source>
</evidence>
<dbReference type="PANTHER" id="PTHR23506">
    <property type="entry name" value="GH10249P"/>
    <property type="match status" value="1"/>
</dbReference>
<dbReference type="Gene3D" id="1.20.1250.20">
    <property type="entry name" value="MFS general substrate transporter like domains"/>
    <property type="match status" value="2"/>
</dbReference>
<dbReference type="InterPro" id="IPR036259">
    <property type="entry name" value="MFS_trans_sf"/>
</dbReference>
<evidence type="ECO:0000256" key="5">
    <source>
        <dbReference type="ARBA" id="ARBA00023136"/>
    </source>
</evidence>
<evidence type="ECO:0000256" key="1">
    <source>
        <dbReference type="ARBA" id="ARBA00004141"/>
    </source>
</evidence>
<keyword evidence="2" id="KW-0813">Transport</keyword>
<feature type="transmembrane region" description="Helical" evidence="6">
    <location>
        <begin position="60"/>
        <end position="80"/>
    </location>
</feature>
<dbReference type="EnsemblMetazoa" id="SMAR012476-RA">
    <property type="protein sequence ID" value="SMAR012476-PA"/>
    <property type="gene ID" value="SMAR012476"/>
</dbReference>
<dbReference type="AlphaFoldDB" id="T1JF67"/>
<feature type="transmembrane region" description="Helical" evidence="6">
    <location>
        <begin position="306"/>
        <end position="325"/>
    </location>
</feature>
<reference evidence="7" key="2">
    <citation type="submission" date="2015-02" db="UniProtKB">
        <authorList>
            <consortium name="EnsemblMetazoa"/>
        </authorList>
    </citation>
    <scope>IDENTIFICATION</scope>
</reference>
<dbReference type="EMBL" id="JH432147">
    <property type="status" value="NOT_ANNOTATED_CDS"/>
    <property type="molecule type" value="Genomic_DNA"/>
</dbReference>
<dbReference type="GO" id="GO:0022857">
    <property type="term" value="F:transmembrane transporter activity"/>
    <property type="evidence" value="ECO:0007669"/>
    <property type="project" value="InterPro"/>
</dbReference>
<dbReference type="PhylomeDB" id="T1JF67"/>
<reference evidence="8" key="1">
    <citation type="submission" date="2011-05" db="EMBL/GenBank/DDBJ databases">
        <authorList>
            <person name="Richards S.R."/>
            <person name="Qu J."/>
            <person name="Jiang H."/>
            <person name="Jhangiani S.N."/>
            <person name="Agravi P."/>
            <person name="Goodspeed R."/>
            <person name="Gross S."/>
            <person name="Mandapat C."/>
            <person name="Jackson L."/>
            <person name="Mathew T."/>
            <person name="Pu L."/>
            <person name="Thornton R."/>
            <person name="Saada N."/>
            <person name="Wilczek-Boney K.B."/>
            <person name="Lee S."/>
            <person name="Kovar C."/>
            <person name="Wu Y."/>
            <person name="Scherer S.E."/>
            <person name="Worley K.C."/>
            <person name="Muzny D.M."/>
            <person name="Gibbs R."/>
        </authorList>
    </citation>
    <scope>NUCLEOTIDE SEQUENCE</scope>
    <source>
        <strain evidence="8">Brora</strain>
    </source>
</reference>
<keyword evidence="4 6" id="KW-1133">Transmembrane helix</keyword>
<evidence type="ECO:0000256" key="3">
    <source>
        <dbReference type="ARBA" id="ARBA00022692"/>
    </source>
</evidence>
<dbReference type="Proteomes" id="UP000014500">
    <property type="component" value="Unassembled WGS sequence"/>
</dbReference>
<comment type="subcellular location">
    <subcellularLocation>
        <location evidence="1">Membrane</location>
        <topology evidence="1">Multi-pass membrane protein</topology>
    </subcellularLocation>
</comment>
<dbReference type="STRING" id="126957.T1JF67"/>
<evidence type="ECO:0008006" key="9">
    <source>
        <dbReference type="Google" id="ProtNLM"/>
    </source>
</evidence>
<dbReference type="SUPFAM" id="SSF103473">
    <property type="entry name" value="MFS general substrate transporter"/>
    <property type="match status" value="1"/>
</dbReference>
<evidence type="ECO:0000256" key="4">
    <source>
        <dbReference type="ARBA" id="ARBA00022989"/>
    </source>
</evidence>
<evidence type="ECO:0000313" key="7">
    <source>
        <dbReference type="EnsemblMetazoa" id="SMAR012476-PA"/>
    </source>
</evidence>